<evidence type="ECO:0000256" key="2">
    <source>
        <dbReference type="RuleBase" id="RU003476"/>
    </source>
</evidence>
<dbReference type="Gene3D" id="3.90.79.10">
    <property type="entry name" value="Nucleoside Triphosphate Pyrophosphohydrolase"/>
    <property type="match status" value="1"/>
</dbReference>
<dbReference type="AlphaFoldDB" id="A0A1G6XJP6"/>
<keyword evidence="5" id="KW-1185">Reference proteome</keyword>
<dbReference type="GO" id="GO:0006167">
    <property type="term" value="P:AMP biosynthetic process"/>
    <property type="evidence" value="ECO:0007669"/>
    <property type="project" value="TreeGrafter"/>
</dbReference>
<dbReference type="PROSITE" id="PS00893">
    <property type="entry name" value="NUDIX_BOX"/>
    <property type="match status" value="1"/>
</dbReference>
<dbReference type="Pfam" id="PF00293">
    <property type="entry name" value="NUDIX"/>
    <property type="match status" value="1"/>
</dbReference>
<dbReference type="InterPro" id="IPR020084">
    <property type="entry name" value="NUDIX_hydrolase_CS"/>
</dbReference>
<dbReference type="RefSeq" id="WP_090146611.1">
    <property type="nucleotide sequence ID" value="NZ_FNAN01000002.1"/>
</dbReference>
<dbReference type="InterPro" id="IPR000086">
    <property type="entry name" value="NUDIX_hydrolase_dom"/>
</dbReference>
<keyword evidence="1 2" id="KW-0378">Hydrolase</keyword>
<dbReference type="PANTHER" id="PTHR21340">
    <property type="entry name" value="DIADENOSINE 5,5-P1,P4-TETRAPHOSPHATE PYROPHOSPHOHYDROLASE MUTT"/>
    <property type="match status" value="1"/>
</dbReference>
<dbReference type="EMBL" id="FNAN01000002">
    <property type="protein sequence ID" value="SDD77585.1"/>
    <property type="molecule type" value="Genomic_DNA"/>
</dbReference>
<reference evidence="5" key="1">
    <citation type="submission" date="2016-10" db="EMBL/GenBank/DDBJ databases">
        <authorList>
            <person name="Varghese N."/>
            <person name="Submissions S."/>
        </authorList>
    </citation>
    <scope>NUCLEOTIDE SEQUENCE [LARGE SCALE GENOMIC DNA]</scope>
    <source>
        <strain evidence="5">DSM 25329</strain>
    </source>
</reference>
<gene>
    <name evidence="4" type="ORF">SAMN04487996_102166</name>
</gene>
<dbReference type="PROSITE" id="PS51462">
    <property type="entry name" value="NUDIX"/>
    <property type="match status" value="1"/>
</dbReference>
<sequence>MTIFFDDRPVRIVRTNQLSAAETSRFEHIVDLRLEKLQRSMLTGHVLFLNSTTTSAIQVIQMLEKEFPKDMLSITMATREKSEVEDKIKAQYKVIKAAGGVVVKGGKWLFMYRRKMWDLPKGKLDKGENSKVAATREIEEETGVKALIRDKICTTWHTYTLNNSRILKRTKWYLFDCLDDSQMSPQAEEQIEKLDWYEPSDVKPLLIQSYSSIRYVVDSLNKIHNLKES</sequence>
<dbReference type="STRING" id="659014.SAMN04487996_102166"/>
<dbReference type="PRINTS" id="PR00502">
    <property type="entry name" value="NUDIXFAMILY"/>
</dbReference>
<dbReference type="InterPro" id="IPR015797">
    <property type="entry name" value="NUDIX_hydrolase-like_dom_sf"/>
</dbReference>
<feature type="domain" description="Nudix hydrolase" evidence="3">
    <location>
        <begin position="93"/>
        <end position="220"/>
    </location>
</feature>
<evidence type="ECO:0000313" key="4">
    <source>
        <dbReference type="EMBL" id="SDD77585.1"/>
    </source>
</evidence>
<evidence type="ECO:0000259" key="3">
    <source>
        <dbReference type="PROSITE" id="PS51462"/>
    </source>
</evidence>
<dbReference type="PANTHER" id="PTHR21340:SF0">
    <property type="entry name" value="BIS(5'-NUCLEOSYL)-TETRAPHOSPHATASE [ASYMMETRICAL]"/>
    <property type="match status" value="1"/>
</dbReference>
<evidence type="ECO:0000256" key="1">
    <source>
        <dbReference type="ARBA" id="ARBA00022801"/>
    </source>
</evidence>
<dbReference type="OrthoDB" id="9816289at2"/>
<organism evidence="4 5">
    <name type="scientific">Dyadobacter soli</name>
    <dbReference type="NCBI Taxonomy" id="659014"/>
    <lineage>
        <taxon>Bacteria</taxon>
        <taxon>Pseudomonadati</taxon>
        <taxon>Bacteroidota</taxon>
        <taxon>Cytophagia</taxon>
        <taxon>Cytophagales</taxon>
        <taxon>Spirosomataceae</taxon>
        <taxon>Dyadobacter</taxon>
    </lineage>
</organism>
<dbReference type="GO" id="GO:0004081">
    <property type="term" value="F:bis(5'-nucleosyl)-tetraphosphatase (asymmetrical) activity"/>
    <property type="evidence" value="ECO:0007669"/>
    <property type="project" value="TreeGrafter"/>
</dbReference>
<dbReference type="Proteomes" id="UP000198748">
    <property type="component" value="Unassembled WGS sequence"/>
</dbReference>
<dbReference type="GO" id="GO:0006754">
    <property type="term" value="P:ATP biosynthetic process"/>
    <property type="evidence" value="ECO:0007669"/>
    <property type="project" value="TreeGrafter"/>
</dbReference>
<evidence type="ECO:0000313" key="5">
    <source>
        <dbReference type="Proteomes" id="UP000198748"/>
    </source>
</evidence>
<protein>
    <submittedName>
        <fullName evidence="4">ADP-ribose pyrophosphatase YjhB, NUDIX family</fullName>
    </submittedName>
</protein>
<proteinExistence type="inferred from homology"/>
<comment type="similarity">
    <text evidence="2">Belongs to the Nudix hydrolase family.</text>
</comment>
<dbReference type="CDD" id="cd03673">
    <property type="entry name" value="NUDIX_Ap6A_hydrolase"/>
    <property type="match status" value="1"/>
</dbReference>
<dbReference type="SUPFAM" id="SSF55811">
    <property type="entry name" value="Nudix"/>
    <property type="match status" value="1"/>
</dbReference>
<accession>A0A1G6XJP6</accession>
<name>A0A1G6XJP6_9BACT</name>
<dbReference type="InterPro" id="IPR020476">
    <property type="entry name" value="Nudix_hydrolase"/>
</dbReference>
<dbReference type="InterPro" id="IPR051325">
    <property type="entry name" value="Nudix_hydrolase_domain"/>
</dbReference>